<protein>
    <submittedName>
        <fullName evidence="9">Sterol desaturase family protein</fullName>
    </submittedName>
</protein>
<organism evidence="9 10">
    <name type="scientific">Aliiglaciecola litoralis</name>
    <dbReference type="NCBI Taxonomy" id="582857"/>
    <lineage>
        <taxon>Bacteria</taxon>
        <taxon>Pseudomonadati</taxon>
        <taxon>Pseudomonadota</taxon>
        <taxon>Gammaproteobacteria</taxon>
        <taxon>Alteromonadales</taxon>
        <taxon>Alteromonadaceae</taxon>
        <taxon>Aliiglaciecola</taxon>
    </lineage>
</organism>
<evidence type="ECO:0000256" key="4">
    <source>
        <dbReference type="ARBA" id="ARBA00023002"/>
    </source>
</evidence>
<sequence>MLVADMTIILYAIPVFFLLIGIELLMEKRRNTQYYRVNDAISSLSAGVLSRMVGIFKSLVPFTLYILVYENAALMTLPETLWVWIIAFVLYDFFYYWNHRFGHEVSLFWASHVVHHSSEDYNLTTALRQTSGGFFTFIFYMPMALLGFDPVMLLTVGALNLVYQFWVHTQHIGKLGWLEWILVTPSNHRVHHAQNQIYLDRNYGGVFIIWDRLFGSFQDELEDEKPIYGVRKALHSWNPFWANLQIYSQLIKDSVHTKKWSDKVRVWFGRTGWRPADVSAAYPITPVDLTQFTRFDTELTKATKVYVIVQYVLTAIVGVYLMMNATNMAIVTQLLVASYVIASSVNVAWVMENRSAAMRIEWLKNSLVMLASLLVYMPQWLSATLFVGALLSLCLLVAVKRSQPQVDQSSVSQQDSLHKLT</sequence>
<feature type="transmembrane region" description="Helical" evidence="7">
    <location>
        <begin position="383"/>
        <end position="399"/>
    </location>
</feature>
<evidence type="ECO:0000256" key="1">
    <source>
        <dbReference type="ARBA" id="ARBA00004127"/>
    </source>
</evidence>
<comment type="caution">
    <text evidence="9">The sequence shown here is derived from an EMBL/GenBank/DDBJ whole genome shotgun (WGS) entry which is preliminary data.</text>
</comment>
<keyword evidence="6 7" id="KW-0472">Membrane</keyword>
<evidence type="ECO:0000256" key="7">
    <source>
        <dbReference type="SAM" id="Phobius"/>
    </source>
</evidence>
<name>A0ABP3WR39_9ALTE</name>
<keyword evidence="5" id="KW-0443">Lipid metabolism</keyword>
<proteinExistence type="predicted"/>
<evidence type="ECO:0000256" key="6">
    <source>
        <dbReference type="ARBA" id="ARBA00023136"/>
    </source>
</evidence>
<feature type="transmembrane region" description="Helical" evidence="7">
    <location>
        <begin position="305"/>
        <end position="323"/>
    </location>
</feature>
<feature type="transmembrane region" description="Helical" evidence="7">
    <location>
        <begin position="46"/>
        <end position="69"/>
    </location>
</feature>
<evidence type="ECO:0000313" key="10">
    <source>
        <dbReference type="Proteomes" id="UP001500359"/>
    </source>
</evidence>
<dbReference type="Proteomes" id="UP001500359">
    <property type="component" value="Unassembled WGS sequence"/>
</dbReference>
<keyword evidence="10" id="KW-1185">Reference proteome</keyword>
<evidence type="ECO:0000259" key="8">
    <source>
        <dbReference type="Pfam" id="PF04116"/>
    </source>
</evidence>
<dbReference type="PANTHER" id="PTHR21624:SF1">
    <property type="entry name" value="ALKYLGLYCEROL MONOOXYGENASE"/>
    <property type="match status" value="1"/>
</dbReference>
<dbReference type="Pfam" id="PF04116">
    <property type="entry name" value="FA_hydroxylase"/>
    <property type="match status" value="1"/>
</dbReference>
<dbReference type="InterPro" id="IPR051689">
    <property type="entry name" value="Sterol_desaturase/TMEM195"/>
</dbReference>
<accession>A0ABP3WR39</accession>
<evidence type="ECO:0000256" key="2">
    <source>
        <dbReference type="ARBA" id="ARBA00022692"/>
    </source>
</evidence>
<keyword evidence="3 7" id="KW-1133">Transmembrane helix</keyword>
<evidence type="ECO:0000256" key="5">
    <source>
        <dbReference type="ARBA" id="ARBA00023098"/>
    </source>
</evidence>
<reference evidence="10" key="1">
    <citation type="journal article" date="2019" name="Int. J. Syst. Evol. Microbiol.">
        <title>The Global Catalogue of Microorganisms (GCM) 10K type strain sequencing project: providing services to taxonomists for standard genome sequencing and annotation.</title>
        <authorList>
            <consortium name="The Broad Institute Genomics Platform"/>
            <consortium name="The Broad Institute Genome Sequencing Center for Infectious Disease"/>
            <person name="Wu L."/>
            <person name="Ma J."/>
        </authorList>
    </citation>
    <scope>NUCLEOTIDE SEQUENCE [LARGE SCALE GENOMIC DNA]</scope>
    <source>
        <strain evidence="10">JCM 15896</strain>
    </source>
</reference>
<keyword evidence="2 7" id="KW-0812">Transmembrane</keyword>
<evidence type="ECO:0000313" key="9">
    <source>
        <dbReference type="EMBL" id="GAA0855065.1"/>
    </source>
</evidence>
<keyword evidence="4" id="KW-0560">Oxidoreductase</keyword>
<gene>
    <name evidence="9" type="ORF">GCM10009114_13230</name>
</gene>
<feature type="transmembrane region" description="Helical" evidence="7">
    <location>
        <begin position="81"/>
        <end position="97"/>
    </location>
</feature>
<dbReference type="EMBL" id="BAAAFD010000002">
    <property type="protein sequence ID" value="GAA0855065.1"/>
    <property type="molecule type" value="Genomic_DNA"/>
</dbReference>
<evidence type="ECO:0000256" key="3">
    <source>
        <dbReference type="ARBA" id="ARBA00022989"/>
    </source>
</evidence>
<feature type="domain" description="Fatty acid hydroxylase" evidence="8">
    <location>
        <begin position="84"/>
        <end position="216"/>
    </location>
</feature>
<comment type="subcellular location">
    <subcellularLocation>
        <location evidence="1">Endomembrane system</location>
        <topology evidence="1">Multi-pass membrane protein</topology>
    </subcellularLocation>
</comment>
<dbReference type="InterPro" id="IPR006694">
    <property type="entry name" value="Fatty_acid_hydroxylase"/>
</dbReference>
<feature type="transmembrane region" description="Helical" evidence="7">
    <location>
        <begin position="329"/>
        <end position="350"/>
    </location>
</feature>
<feature type="transmembrane region" description="Helical" evidence="7">
    <location>
        <begin position="6"/>
        <end position="25"/>
    </location>
</feature>
<dbReference type="PANTHER" id="PTHR21624">
    <property type="entry name" value="STEROL DESATURASE-RELATED PROTEIN"/>
    <property type="match status" value="1"/>
</dbReference>